<comment type="caution">
    <text evidence="3">The sequence shown here is derived from an EMBL/GenBank/DDBJ whole genome shotgun (WGS) entry which is preliminary data.</text>
</comment>
<proteinExistence type="predicted"/>
<gene>
    <name evidence="3" type="ORF">OLX77_04140</name>
</gene>
<keyword evidence="1" id="KW-0472">Membrane</keyword>
<accession>A0A9X4MFK5</accession>
<dbReference type="Proteomes" id="UP001154240">
    <property type="component" value="Unassembled WGS sequence"/>
</dbReference>
<dbReference type="RefSeq" id="WP_307632324.1">
    <property type="nucleotide sequence ID" value="NZ_JAPHEH010000001.1"/>
</dbReference>
<dbReference type="EMBL" id="JAPHEH010000001">
    <property type="protein sequence ID" value="MDG4475350.1"/>
    <property type="molecule type" value="Genomic_DNA"/>
</dbReference>
<reference evidence="3" key="1">
    <citation type="journal article" date="2022" name="bioRxiv">
        <title>Thiovibrio frasassiensisgen. nov., sp. nov., an autotrophic, elemental sulfur disproportionating bacterium isolated from sulfidic karst sediment, and proposal of Thiovibrionaceae fam. nov.</title>
        <authorList>
            <person name="Aronson H."/>
            <person name="Thomas C."/>
            <person name="Bhattacharyya M."/>
            <person name="Eckstein S."/>
            <person name="Jensen S."/>
            <person name="Barco R."/>
            <person name="Macalady J."/>
            <person name="Amend J."/>
        </authorList>
    </citation>
    <scope>NUCLEOTIDE SEQUENCE</scope>
    <source>
        <strain evidence="3">RS19-109</strain>
    </source>
</reference>
<dbReference type="GO" id="GO:0000270">
    <property type="term" value="P:peptidoglycan metabolic process"/>
    <property type="evidence" value="ECO:0007669"/>
    <property type="project" value="TreeGrafter"/>
</dbReference>
<sequence length="258" mass="29337">MPFYTLQDVGRFFLNPLFPVFFIGLILLFKKERTRLNLLFLLLYLYGVSIPYTSQIVMSRWAVADTVDRHSRYDAAVVLGGMVDYKWYVRHAAENEEEIFKYVSDYQQLGQSSARILMGAAAIKSGLADTLLLSDVSIKGVHETRILLDLLERQGIDPQKIAVHGKVRHTLAEAKSVKAYCESKGIKRILLITSANHMRRAAALFRKQGLSPDLLSVSRDNRPITRDSFVPSGDGLEDTYWMFYEMVGYTAYLIQGKL</sequence>
<feature type="domain" description="DUF218" evidence="2">
    <location>
        <begin position="74"/>
        <end position="248"/>
    </location>
</feature>
<keyword evidence="4" id="KW-1185">Reference proteome</keyword>
<dbReference type="Pfam" id="PF02698">
    <property type="entry name" value="DUF218"/>
    <property type="match status" value="1"/>
</dbReference>
<dbReference type="GO" id="GO:0043164">
    <property type="term" value="P:Gram-negative-bacterium-type cell wall biogenesis"/>
    <property type="evidence" value="ECO:0007669"/>
    <property type="project" value="TreeGrafter"/>
</dbReference>
<dbReference type="CDD" id="cd06259">
    <property type="entry name" value="YdcF-like"/>
    <property type="match status" value="1"/>
</dbReference>
<evidence type="ECO:0000313" key="4">
    <source>
        <dbReference type="Proteomes" id="UP001154240"/>
    </source>
</evidence>
<protein>
    <submittedName>
        <fullName evidence="3">YdcF family protein</fullName>
    </submittedName>
</protein>
<dbReference type="InterPro" id="IPR014729">
    <property type="entry name" value="Rossmann-like_a/b/a_fold"/>
</dbReference>
<dbReference type="InterPro" id="IPR051599">
    <property type="entry name" value="Cell_Envelope_Assoc"/>
</dbReference>
<keyword evidence="1" id="KW-0812">Transmembrane</keyword>
<evidence type="ECO:0000256" key="1">
    <source>
        <dbReference type="SAM" id="Phobius"/>
    </source>
</evidence>
<dbReference type="PANTHER" id="PTHR30336">
    <property type="entry name" value="INNER MEMBRANE PROTEIN, PROBABLE PERMEASE"/>
    <property type="match status" value="1"/>
</dbReference>
<reference evidence="3" key="2">
    <citation type="submission" date="2022-10" db="EMBL/GenBank/DDBJ databases">
        <authorList>
            <person name="Aronson H.S."/>
        </authorList>
    </citation>
    <scope>NUCLEOTIDE SEQUENCE</scope>
    <source>
        <strain evidence="3">RS19-109</strain>
    </source>
</reference>
<keyword evidence="1" id="KW-1133">Transmembrane helix</keyword>
<organism evidence="3 4">
    <name type="scientific">Thiovibrio frasassiensis</name>
    <dbReference type="NCBI Taxonomy" id="2984131"/>
    <lineage>
        <taxon>Bacteria</taxon>
        <taxon>Pseudomonadati</taxon>
        <taxon>Thermodesulfobacteriota</taxon>
        <taxon>Desulfobulbia</taxon>
        <taxon>Desulfobulbales</taxon>
        <taxon>Thiovibrionaceae</taxon>
        <taxon>Thiovibrio</taxon>
    </lineage>
</organism>
<dbReference type="AlphaFoldDB" id="A0A9X4MFK5"/>
<dbReference type="InterPro" id="IPR003848">
    <property type="entry name" value="DUF218"/>
</dbReference>
<feature type="transmembrane region" description="Helical" evidence="1">
    <location>
        <begin position="36"/>
        <end position="54"/>
    </location>
</feature>
<evidence type="ECO:0000259" key="2">
    <source>
        <dbReference type="Pfam" id="PF02698"/>
    </source>
</evidence>
<evidence type="ECO:0000313" key="3">
    <source>
        <dbReference type="EMBL" id="MDG4475350.1"/>
    </source>
</evidence>
<dbReference type="PANTHER" id="PTHR30336:SF4">
    <property type="entry name" value="ENVELOPE BIOGENESIS FACTOR ELYC"/>
    <property type="match status" value="1"/>
</dbReference>
<name>A0A9X4MFK5_9BACT</name>
<feature type="transmembrane region" description="Helical" evidence="1">
    <location>
        <begin position="12"/>
        <end position="29"/>
    </location>
</feature>
<dbReference type="GO" id="GO:0005886">
    <property type="term" value="C:plasma membrane"/>
    <property type="evidence" value="ECO:0007669"/>
    <property type="project" value="TreeGrafter"/>
</dbReference>
<dbReference type="Gene3D" id="3.40.50.620">
    <property type="entry name" value="HUPs"/>
    <property type="match status" value="1"/>
</dbReference>